<evidence type="ECO:0000256" key="2">
    <source>
        <dbReference type="SAM" id="SignalP"/>
    </source>
</evidence>
<dbReference type="Proteomes" id="UP000003688">
    <property type="component" value="Unassembled WGS sequence"/>
</dbReference>
<dbReference type="EMBL" id="ABOX02000025">
    <property type="protein sequence ID" value="EEF59671.1"/>
    <property type="molecule type" value="Genomic_DNA"/>
</dbReference>
<organism evidence="3 4">
    <name type="scientific">Pedosphaera parvula (strain Ellin514)</name>
    <dbReference type="NCBI Taxonomy" id="320771"/>
    <lineage>
        <taxon>Bacteria</taxon>
        <taxon>Pseudomonadati</taxon>
        <taxon>Verrucomicrobiota</taxon>
        <taxon>Pedosphaerae</taxon>
        <taxon>Pedosphaerales</taxon>
        <taxon>Pedosphaeraceae</taxon>
        <taxon>Pedosphaera</taxon>
    </lineage>
</organism>
<dbReference type="RefSeq" id="WP_007416344.1">
    <property type="nucleotide sequence ID" value="NZ_ABOX02000025.1"/>
</dbReference>
<evidence type="ECO:0008006" key="5">
    <source>
        <dbReference type="Google" id="ProtNLM"/>
    </source>
</evidence>
<comment type="caution">
    <text evidence="3">The sequence shown here is derived from an EMBL/GenBank/DDBJ whole genome shotgun (WGS) entry which is preliminary data.</text>
</comment>
<evidence type="ECO:0000256" key="1">
    <source>
        <dbReference type="SAM" id="MobiDB-lite"/>
    </source>
</evidence>
<protein>
    <recommendedName>
        <fullName evidence="5">DUF4139 domain-containing protein</fullName>
    </recommendedName>
</protein>
<feature type="chain" id="PRO_5002893261" description="DUF4139 domain-containing protein" evidence="2">
    <location>
        <begin position="34"/>
        <end position="594"/>
    </location>
</feature>
<evidence type="ECO:0000313" key="3">
    <source>
        <dbReference type="EMBL" id="EEF59671.1"/>
    </source>
</evidence>
<accession>B9XKK1</accession>
<dbReference type="STRING" id="320771.Cflav_PD2660"/>
<name>B9XKK1_PEDPL</name>
<reference evidence="3 4" key="1">
    <citation type="journal article" date="2011" name="J. Bacteriol.">
        <title>Genome sequence of 'Pedosphaera parvula' Ellin514, an aerobic Verrucomicrobial isolate from pasture soil.</title>
        <authorList>
            <person name="Kant R."/>
            <person name="van Passel M.W."/>
            <person name="Sangwan P."/>
            <person name="Palva A."/>
            <person name="Lucas S."/>
            <person name="Copeland A."/>
            <person name="Lapidus A."/>
            <person name="Glavina Del Rio T."/>
            <person name="Dalin E."/>
            <person name="Tice H."/>
            <person name="Bruce D."/>
            <person name="Goodwin L."/>
            <person name="Pitluck S."/>
            <person name="Chertkov O."/>
            <person name="Larimer F.W."/>
            <person name="Land M.L."/>
            <person name="Hauser L."/>
            <person name="Brettin T.S."/>
            <person name="Detter J.C."/>
            <person name="Han S."/>
            <person name="de Vos W.M."/>
            <person name="Janssen P.H."/>
            <person name="Smidt H."/>
        </authorList>
    </citation>
    <scope>NUCLEOTIDE SEQUENCE [LARGE SCALE GENOMIC DNA]</scope>
    <source>
        <strain evidence="3 4">Ellin514</strain>
    </source>
</reference>
<keyword evidence="2" id="KW-0732">Signal</keyword>
<feature type="region of interest" description="Disordered" evidence="1">
    <location>
        <begin position="329"/>
        <end position="349"/>
    </location>
</feature>
<proteinExistence type="predicted"/>
<gene>
    <name evidence="3" type="ORF">Cflav_PD2660</name>
</gene>
<evidence type="ECO:0000313" key="4">
    <source>
        <dbReference type="Proteomes" id="UP000003688"/>
    </source>
</evidence>
<sequence length="594" mass="65857" precursor="true">MKTISSRAGMSRCLGVVLASVSLVCLNSHADQAAPLKALGRMPVKELTVFKDGHVFVDQHGSLPTDAKGNVLLDYLPTPVIGTFWPYSADKHAKLNSVVASQRRVSIERTALSIRELLEANIGVEAIITENATNRYPATIVGFPTRSSEELAKTSPPNSPEKLPELSHVILLKTTEGVKAVNVDRIQDVTFKEMKKSTAAAEEFRNLLILKLDWGNHKASSEAEVGLLYLQKGVRWIPSYKVTIDGNGKALIRLQATLINELMDFEDANVNLVVGVPTFAFKETIDPIALQETAAQLSQFFQTQPGGNLGNNALAANFSNSIMTQQGYRASDYRSTGDQDASDSAPDADASKNEDLFVFNAGHLTLKKGERMVVPIAEFTIPYEDVFTLELPFAPPPELSRNNNGQQRELSRLLNAPKVIHKIRLSNKSHYPLTTAPALILRDGKVLSQGMMTYTAIGSESDLTVTTAVEIFAKKSDIETGRKNDALVLEGNHYVRVDLAGKVTLVNHRKEPARLEVTRYVLGNVDSANRDAKVEKLGGFEDEESGVARPGWYYSYGWPDWWNHMNSVSRMTWKFEMTPGERVELGYKWNYFWR</sequence>
<dbReference type="AlphaFoldDB" id="B9XKK1"/>
<feature type="signal peptide" evidence="2">
    <location>
        <begin position="1"/>
        <end position="33"/>
    </location>
</feature>
<keyword evidence="4" id="KW-1185">Reference proteome</keyword>